<sequence>MNLFCLKIKIVRCFSECPPPFYPSHKGREIYETLAQSPSLIMGGVRGGWDGQ</sequence>
<keyword evidence="2" id="KW-1185">Reference proteome</keyword>
<dbReference type="Proteomes" id="UP000033423">
    <property type="component" value="Unassembled WGS sequence"/>
</dbReference>
<dbReference type="AlphaFoldDB" id="A0A0F3GN66"/>
<gene>
    <name evidence="1" type="ORF">MBAV_005670</name>
</gene>
<evidence type="ECO:0000313" key="2">
    <source>
        <dbReference type="Proteomes" id="UP000033423"/>
    </source>
</evidence>
<comment type="caution">
    <text evidence="1">The sequence shown here is derived from an EMBL/GenBank/DDBJ whole genome shotgun (WGS) entry which is preliminary data.</text>
</comment>
<reference evidence="1 2" key="1">
    <citation type="submission" date="2015-02" db="EMBL/GenBank/DDBJ databases">
        <title>Single-cell genomics of uncultivated deep-branching MTB reveals a conserved set of magnetosome genes.</title>
        <authorList>
            <person name="Kolinko S."/>
            <person name="Richter M."/>
            <person name="Glockner F.O."/>
            <person name="Brachmann A."/>
            <person name="Schuler D."/>
        </authorList>
    </citation>
    <scope>NUCLEOTIDE SEQUENCE [LARGE SCALE GENOMIC DNA]</scope>
    <source>
        <strain evidence="1">TM-1</strain>
    </source>
</reference>
<name>A0A0F3GN66_9BACT</name>
<organism evidence="1 2">
    <name type="scientific">Candidatus Magnetobacterium bavaricum</name>
    <dbReference type="NCBI Taxonomy" id="29290"/>
    <lineage>
        <taxon>Bacteria</taxon>
        <taxon>Pseudomonadati</taxon>
        <taxon>Nitrospirota</taxon>
        <taxon>Thermodesulfovibrionia</taxon>
        <taxon>Thermodesulfovibrionales</taxon>
        <taxon>Candidatus Magnetobacteriaceae</taxon>
        <taxon>Candidatus Magnetobacterium</taxon>
    </lineage>
</organism>
<dbReference type="EMBL" id="LACI01002415">
    <property type="protein sequence ID" value="KJU82138.1"/>
    <property type="molecule type" value="Genomic_DNA"/>
</dbReference>
<accession>A0A0F3GN66</accession>
<evidence type="ECO:0000313" key="1">
    <source>
        <dbReference type="EMBL" id="KJU82138.1"/>
    </source>
</evidence>
<protein>
    <submittedName>
        <fullName evidence="1">Uncharacterized protein</fullName>
    </submittedName>
</protein>
<proteinExistence type="predicted"/>